<evidence type="ECO:0000313" key="5">
    <source>
        <dbReference type="Proteomes" id="UP000828390"/>
    </source>
</evidence>
<feature type="compositionally biased region" description="Polar residues" evidence="2">
    <location>
        <begin position="1"/>
        <end position="16"/>
    </location>
</feature>
<gene>
    <name evidence="4" type="ORF">DPMN_144385</name>
</gene>
<evidence type="ECO:0000256" key="1">
    <source>
        <dbReference type="PROSITE-ProRule" id="PRU00024"/>
    </source>
</evidence>
<feature type="region of interest" description="Disordered" evidence="2">
    <location>
        <begin position="1"/>
        <end position="28"/>
    </location>
</feature>
<name>A0A9D4GEJ0_DREPO</name>
<dbReference type="InterPro" id="IPR000315">
    <property type="entry name" value="Znf_B-box"/>
</dbReference>
<accession>A0A9D4GEJ0</accession>
<keyword evidence="1" id="KW-0863">Zinc-finger</keyword>
<evidence type="ECO:0000259" key="3">
    <source>
        <dbReference type="PROSITE" id="PS50119"/>
    </source>
</evidence>
<feature type="domain" description="B box-type" evidence="3">
    <location>
        <begin position="47"/>
        <end position="97"/>
    </location>
</feature>
<dbReference type="EMBL" id="JAIWYP010000006">
    <property type="protein sequence ID" value="KAH3815851.1"/>
    <property type="molecule type" value="Genomic_DNA"/>
</dbReference>
<evidence type="ECO:0000256" key="2">
    <source>
        <dbReference type="SAM" id="MobiDB-lite"/>
    </source>
</evidence>
<protein>
    <recommendedName>
        <fullName evidence="3">B box-type domain-containing protein</fullName>
    </recommendedName>
</protein>
<dbReference type="GO" id="GO:0008270">
    <property type="term" value="F:zinc ion binding"/>
    <property type="evidence" value="ECO:0007669"/>
    <property type="project" value="UniProtKB-KW"/>
</dbReference>
<evidence type="ECO:0000313" key="4">
    <source>
        <dbReference type="EMBL" id="KAH3815851.1"/>
    </source>
</evidence>
<keyword evidence="1" id="KW-0862">Zinc</keyword>
<dbReference type="Proteomes" id="UP000828390">
    <property type="component" value="Unassembled WGS sequence"/>
</dbReference>
<organism evidence="4 5">
    <name type="scientific">Dreissena polymorpha</name>
    <name type="common">Zebra mussel</name>
    <name type="synonym">Mytilus polymorpha</name>
    <dbReference type="NCBI Taxonomy" id="45954"/>
    <lineage>
        <taxon>Eukaryota</taxon>
        <taxon>Metazoa</taxon>
        <taxon>Spiralia</taxon>
        <taxon>Lophotrochozoa</taxon>
        <taxon>Mollusca</taxon>
        <taxon>Bivalvia</taxon>
        <taxon>Autobranchia</taxon>
        <taxon>Heteroconchia</taxon>
        <taxon>Euheterodonta</taxon>
        <taxon>Imparidentia</taxon>
        <taxon>Neoheterodontei</taxon>
        <taxon>Myida</taxon>
        <taxon>Dreissenoidea</taxon>
        <taxon>Dreissenidae</taxon>
        <taxon>Dreissena</taxon>
    </lineage>
</organism>
<proteinExistence type="predicted"/>
<reference evidence="4" key="2">
    <citation type="submission" date="2020-11" db="EMBL/GenBank/DDBJ databases">
        <authorList>
            <person name="McCartney M.A."/>
            <person name="Auch B."/>
            <person name="Kono T."/>
            <person name="Mallez S."/>
            <person name="Becker A."/>
            <person name="Gohl D.M."/>
            <person name="Silverstein K.A.T."/>
            <person name="Koren S."/>
            <person name="Bechman K.B."/>
            <person name="Herman A."/>
            <person name="Abrahante J.E."/>
            <person name="Garbe J."/>
        </authorList>
    </citation>
    <scope>NUCLEOTIDE SEQUENCE</scope>
    <source>
        <strain evidence="4">Duluth1</strain>
        <tissue evidence="4">Whole animal</tissue>
    </source>
</reference>
<comment type="caution">
    <text evidence="4">The sequence shown here is derived from an EMBL/GenBank/DDBJ whole genome shotgun (WGS) entry which is preliminary data.</text>
</comment>
<reference evidence="4" key="1">
    <citation type="journal article" date="2019" name="bioRxiv">
        <title>The Genome of the Zebra Mussel, Dreissena polymorpha: A Resource for Invasive Species Research.</title>
        <authorList>
            <person name="McCartney M.A."/>
            <person name="Auch B."/>
            <person name="Kono T."/>
            <person name="Mallez S."/>
            <person name="Zhang Y."/>
            <person name="Obille A."/>
            <person name="Becker A."/>
            <person name="Abrahante J.E."/>
            <person name="Garbe J."/>
            <person name="Badalamenti J.P."/>
            <person name="Herman A."/>
            <person name="Mangelson H."/>
            <person name="Liachko I."/>
            <person name="Sullivan S."/>
            <person name="Sone E.D."/>
            <person name="Koren S."/>
            <person name="Silverstein K.A.T."/>
            <person name="Beckman K.B."/>
            <person name="Gohl D.M."/>
        </authorList>
    </citation>
    <scope>NUCLEOTIDE SEQUENCE</scope>
    <source>
        <strain evidence="4">Duluth1</strain>
        <tissue evidence="4">Whole animal</tissue>
    </source>
</reference>
<dbReference type="AlphaFoldDB" id="A0A9D4GEJ0"/>
<keyword evidence="5" id="KW-1185">Reference proteome</keyword>
<dbReference type="PROSITE" id="PS50119">
    <property type="entry name" value="ZF_BBOX"/>
    <property type="match status" value="1"/>
</dbReference>
<keyword evidence="1" id="KW-0479">Metal-binding</keyword>
<sequence length="97" mass="11157">MGNTSREQITPQQTTGFKMATSEQEAHQEVSSDMIGECIVINFCEPCTRKHTPSKATVFCKTCNEHLCGPCRNSHVIINRANMIRWLLRIWIRHQLL</sequence>